<feature type="region of interest" description="Disordered" evidence="1">
    <location>
        <begin position="230"/>
        <end position="257"/>
    </location>
</feature>
<sequence length="257" mass="29987">MWLTLSCLFHYFCEESEHWTHDLSDTLVYTLIELIRCDEWTVEKLYQSINDGSFENPNEAETVAESPNKSESTDNQASLSRKTLSRRNRSQAQTQSPHQQQKKNNNTDHSTQSKSNSLIHDMVHFIVGNKDKRNNLECIVPWPIDPGFETQVTPSWIASSALSLLLQRIDDMVWHETEKTTNELDKNLQLIVCYLNDWLVLLRITLQLEILCSKGYVCFFILGNGKHEQRAENTQENKSSESEQKNQEKKKKKKRRK</sequence>
<accession>X6MUJ0</accession>
<proteinExistence type="predicted"/>
<evidence type="ECO:0000313" key="3">
    <source>
        <dbReference type="Proteomes" id="UP000023152"/>
    </source>
</evidence>
<dbReference type="AlphaFoldDB" id="X6MUJ0"/>
<evidence type="ECO:0000313" key="2">
    <source>
        <dbReference type="EMBL" id="ETO17331.1"/>
    </source>
</evidence>
<organism evidence="2 3">
    <name type="scientific">Reticulomyxa filosa</name>
    <dbReference type="NCBI Taxonomy" id="46433"/>
    <lineage>
        <taxon>Eukaryota</taxon>
        <taxon>Sar</taxon>
        <taxon>Rhizaria</taxon>
        <taxon>Retaria</taxon>
        <taxon>Foraminifera</taxon>
        <taxon>Monothalamids</taxon>
        <taxon>Reticulomyxidae</taxon>
        <taxon>Reticulomyxa</taxon>
    </lineage>
</organism>
<evidence type="ECO:0000256" key="1">
    <source>
        <dbReference type="SAM" id="MobiDB-lite"/>
    </source>
</evidence>
<dbReference type="Proteomes" id="UP000023152">
    <property type="component" value="Unassembled WGS sequence"/>
</dbReference>
<comment type="caution">
    <text evidence="2">The sequence shown here is derived from an EMBL/GenBank/DDBJ whole genome shotgun (WGS) entry which is preliminary data.</text>
</comment>
<dbReference type="EMBL" id="ASPP01016865">
    <property type="protein sequence ID" value="ETO17331.1"/>
    <property type="molecule type" value="Genomic_DNA"/>
</dbReference>
<reference evidence="2 3" key="1">
    <citation type="journal article" date="2013" name="Curr. Biol.">
        <title>The Genome of the Foraminiferan Reticulomyxa filosa.</title>
        <authorList>
            <person name="Glockner G."/>
            <person name="Hulsmann N."/>
            <person name="Schleicher M."/>
            <person name="Noegel A.A."/>
            <person name="Eichinger L."/>
            <person name="Gallinger C."/>
            <person name="Pawlowski J."/>
            <person name="Sierra R."/>
            <person name="Euteneuer U."/>
            <person name="Pillet L."/>
            <person name="Moustafa A."/>
            <person name="Platzer M."/>
            <person name="Groth M."/>
            <person name="Szafranski K."/>
            <person name="Schliwa M."/>
        </authorList>
    </citation>
    <scope>NUCLEOTIDE SEQUENCE [LARGE SCALE GENOMIC DNA]</scope>
</reference>
<feature type="compositionally biased region" description="Basic residues" evidence="1">
    <location>
        <begin position="248"/>
        <end position="257"/>
    </location>
</feature>
<keyword evidence="3" id="KW-1185">Reference proteome</keyword>
<feature type="compositionally biased region" description="Polar residues" evidence="1">
    <location>
        <begin position="65"/>
        <end position="82"/>
    </location>
</feature>
<protein>
    <submittedName>
        <fullName evidence="2">Uncharacterized protein</fullName>
    </submittedName>
</protein>
<name>X6MUJ0_RETFI</name>
<feature type="compositionally biased region" description="Polar residues" evidence="1">
    <location>
        <begin position="102"/>
        <end position="114"/>
    </location>
</feature>
<gene>
    <name evidence="2" type="ORF">RFI_19994</name>
</gene>
<feature type="region of interest" description="Disordered" evidence="1">
    <location>
        <begin position="51"/>
        <end position="114"/>
    </location>
</feature>
<feature type="compositionally biased region" description="Basic and acidic residues" evidence="1">
    <location>
        <begin position="230"/>
        <end position="247"/>
    </location>
</feature>